<proteinExistence type="predicted"/>
<organism evidence="1 2">
    <name type="scientific">Brevibacillus thermoruber</name>
    <dbReference type="NCBI Taxonomy" id="33942"/>
    <lineage>
        <taxon>Bacteria</taxon>
        <taxon>Bacillati</taxon>
        <taxon>Bacillota</taxon>
        <taxon>Bacilli</taxon>
        <taxon>Bacillales</taxon>
        <taxon>Paenibacillaceae</taxon>
        <taxon>Brevibacillus</taxon>
    </lineage>
</organism>
<keyword evidence="2" id="KW-1185">Reference proteome</keyword>
<reference evidence="1" key="1">
    <citation type="submission" date="2022-12" db="EMBL/GenBank/DDBJ databases">
        <title>Draft genome sequence of the thermophilic strain Brevibacillus thermoruber HT42, isolated from Los Humeros, Puebla, Mexico, with biotechnological potential.</title>
        <authorList>
            <person name="Lara Sanchez J."/>
            <person name="Solis Palacios R."/>
            <person name="Bustos Baena A.S."/>
            <person name="Ruz Baez A.E."/>
            <person name="Espinosa Luna G."/>
            <person name="Oliart Ros R.M."/>
        </authorList>
    </citation>
    <scope>NUCLEOTIDE SEQUENCE</scope>
    <source>
        <strain evidence="1">HT42</strain>
    </source>
</reference>
<dbReference type="Proteomes" id="UP001151071">
    <property type="component" value="Unassembled WGS sequence"/>
</dbReference>
<evidence type="ECO:0000313" key="1">
    <source>
        <dbReference type="EMBL" id="MDA5110658.1"/>
    </source>
</evidence>
<evidence type="ECO:0000313" key="2">
    <source>
        <dbReference type="Proteomes" id="UP001151071"/>
    </source>
</evidence>
<comment type="caution">
    <text evidence="1">The sequence shown here is derived from an EMBL/GenBank/DDBJ whole genome shotgun (WGS) entry which is preliminary data.</text>
</comment>
<gene>
    <name evidence="1" type="ORF">O3V59_20160</name>
</gene>
<accession>A0A9X3Z5A8</accession>
<dbReference type="EMBL" id="JAPYYP010000038">
    <property type="protein sequence ID" value="MDA5110658.1"/>
    <property type="molecule type" value="Genomic_DNA"/>
</dbReference>
<dbReference type="RefSeq" id="WP_271140889.1">
    <property type="nucleotide sequence ID" value="NZ_JAPYYP010000038.1"/>
</dbReference>
<protein>
    <submittedName>
        <fullName evidence="1">Uncharacterized protein</fullName>
    </submittedName>
</protein>
<name>A0A9X3Z5A8_9BACL</name>
<sequence>MFKVGDTVVYILDGARGIVIAVDRDRCHVLWEDTFVSWEQADHLAKMEASSAKNEKNGK</sequence>
<dbReference type="AlphaFoldDB" id="A0A9X3Z5A8"/>